<gene>
    <name evidence="1" type="ORF">A500_09900</name>
</gene>
<evidence type="ECO:0000313" key="1">
    <source>
        <dbReference type="EMBL" id="EOR25410.1"/>
    </source>
</evidence>
<dbReference type="EMBL" id="ASRV01000124">
    <property type="protein sequence ID" value="EOR25410.1"/>
    <property type="molecule type" value="Genomic_DNA"/>
</dbReference>
<dbReference type="AlphaFoldDB" id="R9C8U8"/>
<keyword evidence="2" id="KW-1185">Reference proteome</keyword>
<protein>
    <submittedName>
        <fullName evidence="1">Uncharacterized protein</fullName>
    </submittedName>
</protein>
<accession>R9C8U8</accession>
<proteinExistence type="predicted"/>
<organism evidence="1 2">
    <name type="scientific">Clostridium sartagoforme AAU1</name>
    <dbReference type="NCBI Taxonomy" id="1202534"/>
    <lineage>
        <taxon>Bacteria</taxon>
        <taxon>Bacillati</taxon>
        <taxon>Bacillota</taxon>
        <taxon>Clostridia</taxon>
        <taxon>Eubacteriales</taxon>
        <taxon>Clostridiaceae</taxon>
        <taxon>Clostridium</taxon>
    </lineage>
</organism>
<name>R9C8U8_9CLOT</name>
<sequence length="78" mass="9397">MPYEILPYDGVISYEDSIHKSNIDDFLGKDYRKFIFMRRQLYIGEKEKLFESKGFFVAHNKALDIKKKDRTINLKINY</sequence>
<evidence type="ECO:0000313" key="2">
    <source>
        <dbReference type="Proteomes" id="UP000013988"/>
    </source>
</evidence>
<dbReference type="Proteomes" id="UP000013988">
    <property type="component" value="Unassembled WGS sequence"/>
</dbReference>
<comment type="caution">
    <text evidence="1">The sequence shown here is derived from an EMBL/GenBank/DDBJ whole genome shotgun (WGS) entry which is preliminary data.</text>
</comment>
<dbReference type="PATRIC" id="fig|1202534.3.peg.1970"/>
<reference evidence="1 2" key="1">
    <citation type="submission" date="2013-03" db="EMBL/GenBank/DDBJ databases">
        <title>Whole genome shotgun sequencing of Clostridium sartagoforme AAU1.</title>
        <authorList>
            <person name="Joshi C.G."/>
            <person name="Duggirala S.M."/>
            <person name="Nathani N.M."/>
            <person name="Bhatt V.D."/>
            <person name="Patel A.K."/>
            <person name="Pandya P.R."/>
            <person name="KaPatel J.A."/>
        </authorList>
    </citation>
    <scope>NUCLEOTIDE SEQUENCE [LARGE SCALE GENOMIC DNA]</scope>
    <source>
        <strain evidence="1 2">AAU1</strain>
    </source>
</reference>